<keyword evidence="7 16" id="KW-0808">Transferase</keyword>
<evidence type="ECO:0000256" key="2">
    <source>
        <dbReference type="ARBA" id="ARBA00004997"/>
    </source>
</evidence>
<evidence type="ECO:0000256" key="7">
    <source>
        <dbReference type="ARBA" id="ARBA00022679"/>
    </source>
</evidence>
<evidence type="ECO:0000256" key="9">
    <source>
        <dbReference type="ARBA" id="ARBA00022741"/>
    </source>
</evidence>
<evidence type="ECO:0000256" key="12">
    <source>
        <dbReference type="ARBA" id="ARBA00022842"/>
    </source>
</evidence>
<comment type="subunit">
    <text evidence="4">Homotetramer.</text>
</comment>
<dbReference type="EMBL" id="CP075584">
    <property type="protein sequence ID" value="WBM80419.1"/>
    <property type="molecule type" value="Genomic_DNA"/>
</dbReference>
<protein>
    <recommendedName>
        <fullName evidence="6 15">Pyruvate kinase</fullName>
        <ecNumber evidence="5 15">2.7.1.40</ecNumber>
    </recommendedName>
</protein>
<evidence type="ECO:0000256" key="1">
    <source>
        <dbReference type="ARBA" id="ARBA00001958"/>
    </source>
</evidence>
<gene>
    <name evidence="19" type="primary">pyk</name>
    <name evidence="19" type="ORF">KIV56_02665</name>
</gene>
<dbReference type="InterPro" id="IPR015813">
    <property type="entry name" value="Pyrv/PenolPyrv_kinase-like_dom"/>
</dbReference>
<accession>A0ABY7ND33</accession>
<dbReference type="NCBIfam" id="TIGR01064">
    <property type="entry name" value="pyruv_kin"/>
    <property type="match status" value="1"/>
</dbReference>
<dbReference type="SUPFAM" id="SSF50800">
    <property type="entry name" value="PK beta-barrel domain-like"/>
    <property type="match status" value="1"/>
</dbReference>
<reference evidence="19 20" key="1">
    <citation type="submission" date="2021-05" db="EMBL/GenBank/DDBJ databases">
        <authorList>
            <person name="Kumar R."/>
            <person name="Kumar A."/>
            <person name="Mukhia S."/>
        </authorList>
    </citation>
    <scope>NUCLEOTIDE SEQUENCE [LARGE SCALE GENOMIC DNA]</scope>
    <source>
        <strain evidence="19 20">ERMR7:08</strain>
    </source>
</reference>
<dbReference type="GO" id="GO:0004743">
    <property type="term" value="F:pyruvate kinase activity"/>
    <property type="evidence" value="ECO:0007669"/>
    <property type="project" value="UniProtKB-EC"/>
</dbReference>
<dbReference type="InterPro" id="IPR040442">
    <property type="entry name" value="Pyrv_kinase-like_dom_sf"/>
</dbReference>
<dbReference type="InterPro" id="IPR011037">
    <property type="entry name" value="Pyrv_Knase-like_insert_dom_sf"/>
</dbReference>
<dbReference type="SUPFAM" id="SSF52935">
    <property type="entry name" value="PK C-terminal domain-like"/>
    <property type="match status" value="1"/>
</dbReference>
<evidence type="ECO:0000256" key="11">
    <source>
        <dbReference type="ARBA" id="ARBA00022840"/>
    </source>
</evidence>
<keyword evidence="11" id="KW-0067">ATP-binding</keyword>
<comment type="catalytic activity">
    <reaction evidence="16">
        <text>pyruvate + ATP = phosphoenolpyruvate + ADP + H(+)</text>
        <dbReference type="Rhea" id="RHEA:18157"/>
        <dbReference type="ChEBI" id="CHEBI:15361"/>
        <dbReference type="ChEBI" id="CHEBI:15378"/>
        <dbReference type="ChEBI" id="CHEBI:30616"/>
        <dbReference type="ChEBI" id="CHEBI:58702"/>
        <dbReference type="ChEBI" id="CHEBI:456216"/>
        <dbReference type="EC" id="2.7.1.40"/>
    </reaction>
</comment>
<evidence type="ECO:0000259" key="17">
    <source>
        <dbReference type="Pfam" id="PF00224"/>
    </source>
</evidence>
<dbReference type="InterPro" id="IPR036918">
    <property type="entry name" value="Pyrv_Knase_C_sf"/>
</dbReference>
<keyword evidence="20" id="KW-1185">Reference proteome</keyword>
<evidence type="ECO:0000256" key="6">
    <source>
        <dbReference type="ARBA" id="ARBA00018587"/>
    </source>
</evidence>
<evidence type="ECO:0000256" key="5">
    <source>
        <dbReference type="ARBA" id="ARBA00012142"/>
    </source>
</evidence>
<dbReference type="Gene3D" id="2.40.33.10">
    <property type="entry name" value="PK beta-barrel domain-like"/>
    <property type="match status" value="1"/>
</dbReference>
<evidence type="ECO:0000313" key="19">
    <source>
        <dbReference type="EMBL" id="WBM80419.1"/>
    </source>
</evidence>
<dbReference type="InterPro" id="IPR001697">
    <property type="entry name" value="Pyr_Knase"/>
</dbReference>
<comment type="similarity">
    <text evidence="3 16">Belongs to the pyruvate kinase family.</text>
</comment>
<keyword evidence="13 16" id="KW-0324">Glycolysis</keyword>
<evidence type="ECO:0000256" key="3">
    <source>
        <dbReference type="ARBA" id="ARBA00008663"/>
    </source>
</evidence>
<dbReference type="InterPro" id="IPR018209">
    <property type="entry name" value="Pyrv_Knase_AS"/>
</dbReference>
<dbReference type="PROSITE" id="PS00110">
    <property type="entry name" value="PYRUVATE_KINASE"/>
    <property type="match status" value="1"/>
</dbReference>
<dbReference type="InterPro" id="IPR015795">
    <property type="entry name" value="Pyrv_Knase_C"/>
</dbReference>
<evidence type="ECO:0000256" key="13">
    <source>
        <dbReference type="ARBA" id="ARBA00023152"/>
    </source>
</evidence>
<dbReference type="RefSeq" id="WP_281535072.1">
    <property type="nucleotide sequence ID" value="NZ_CP075584.1"/>
</dbReference>
<keyword evidence="12 16" id="KW-0460">Magnesium</keyword>
<sequence length="481" mass="51555">MRRAKIVATLGPAAASYDQIRALIDAGVDVCRMNLSHGDYTVHESVYANIRKAANDSGRAVAVLVDLQGPKIRLGKFEGGPYELAVGDIFKITTDDVLGTRELSGTTYKGLPNDVKPGDFLLIDDGKVKVEVVATNGIVVTTRVIVAGPVSNNKGINLPGVAVNVPALSEKDEADLRWGLRLGTDLIALSFVRDAADITRVHEIMAEEGRKVPVIAKIEKPQAVEHLEEIIDAFDSIMVARGDLGVELPLEAVPIVQKHAVELARRMAKPVIVATQMLESMIHSPVPTRAETSDVANAVLDGADAVMLSGETSVGEYPVVTVQTMARIVASTEDHGLERIAPLTNKPRTQGGAITLAAIEVAEFVDAKFLCIFTESGDSARRMSRLRSKIPMLAFTPEPGIRRRLALTWGVQTFLVDRVTHTDSMFGQVDDILLGQGLAQLGDKVVVISGSPPGIAGSTNDIRVHRIGDAHNEVAPAYVKQ</sequence>
<keyword evidence="8" id="KW-0479">Metal-binding</keyword>
<dbReference type="NCBIfam" id="NF004978">
    <property type="entry name" value="PRK06354.1"/>
    <property type="match status" value="1"/>
</dbReference>
<comment type="cofactor">
    <cofactor evidence="1">
        <name>K(+)</name>
        <dbReference type="ChEBI" id="CHEBI:29103"/>
    </cofactor>
</comment>
<evidence type="ECO:0000256" key="10">
    <source>
        <dbReference type="ARBA" id="ARBA00022777"/>
    </source>
</evidence>
<evidence type="ECO:0000256" key="15">
    <source>
        <dbReference type="NCBIfam" id="TIGR01064"/>
    </source>
</evidence>
<dbReference type="Pfam" id="PF00224">
    <property type="entry name" value="PK"/>
    <property type="match status" value="1"/>
</dbReference>
<dbReference type="InterPro" id="IPR015793">
    <property type="entry name" value="Pyrv_Knase_brl"/>
</dbReference>
<evidence type="ECO:0000313" key="20">
    <source>
        <dbReference type="Proteomes" id="UP001212421"/>
    </source>
</evidence>
<feature type="domain" description="Pyruvate kinase barrel" evidence="17">
    <location>
        <begin position="1"/>
        <end position="322"/>
    </location>
</feature>
<keyword evidence="10 16" id="KW-0418">Kinase</keyword>
<organism evidence="19 20">
    <name type="scientific">Cryobacterium breve</name>
    <dbReference type="NCBI Taxonomy" id="1259258"/>
    <lineage>
        <taxon>Bacteria</taxon>
        <taxon>Bacillati</taxon>
        <taxon>Actinomycetota</taxon>
        <taxon>Actinomycetes</taxon>
        <taxon>Micrococcales</taxon>
        <taxon>Microbacteriaceae</taxon>
        <taxon>Cryobacterium</taxon>
    </lineage>
</organism>
<name>A0ABY7ND33_9MICO</name>
<dbReference type="Gene3D" id="3.40.1380.20">
    <property type="entry name" value="Pyruvate kinase, C-terminal domain"/>
    <property type="match status" value="1"/>
</dbReference>
<dbReference type="NCBIfam" id="NF004491">
    <property type="entry name" value="PRK05826.1"/>
    <property type="match status" value="1"/>
</dbReference>
<dbReference type="NCBIfam" id="NF004886">
    <property type="entry name" value="PRK06247.1"/>
    <property type="match status" value="1"/>
</dbReference>
<evidence type="ECO:0000256" key="16">
    <source>
        <dbReference type="RuleBase" id="RU000504"/>
    </source>
</evidence>
<dbReference type="EC" id="2.7.1.40" evidence="5 15"/>
<keyword evidence="9" id="KW-0547">Nucleotide-binding</keyword>
<evidence type="ECO:0000256" key="14">
    <source>
        <dbReference type="ARBA" id="ARBA00023317"/>
    </source>
</evidence>
<dbReference type="Gene3D" id="3.20.20.60">
    <property type="entry name" value="Phosphoenolpyruvate-binding domains"/>
    <property type="match status" value="1"/>
</dbReference>
<dbReference type="Proteomes" id="UP001212421">
    <property type="component" value="Chromosome"/>
</dbReference>
<comment type="pathway">
    <text evidence="2 16">Carbohydrate degradation; glycolysis; pyruvate from D-glyceraldehyde 3-phosphate: step 5/5.</text>
</comment>
<dbReference type="InterPro" id="IPR015806">
    <property type="entry name" value="Pyrv_Knase_insert_dom_sf"/>
</dbReference>
<dbReference type="PANTHER" id="PTHR11817">
    <property type="entry name" value="PYRUVATE KINASE"/>
    <property type="match status" value="1"/>
</dbReference>
<feature type="domain" description="Pyruvate kinase C-terminal" evidence="18">
    <location>
        <begin position="353"/>
        <end position="465"/>
    </location>
</feature>
<evidence type="ECO:0000256" key="8">
    <source>
        <dbReference type="ARBA" id="ARBA00022723"/>
    </source>
</evidence>
<evidence type="ECO:0000256" key="4">
    <source>
        <dbReference type="ARBA" id="ARBA00011881"/>
    </source>
</evidence>
<dbReference type="SUPFAM" id="SSF51621">
    <property type="entry name" value="Phosphoenolpyruvate/pyruvate domain"/>
    <property type="match status" value="1"/>
</dbReference>
<dbReference type="PRINTS" id="PR01050">
    <property type="entry name" value="PYRUVTKNASE"/>
</dbReference>
<keyword evidence="14 19" id="KW-0670">Pyruvate</keyword>
<dbReference type="GO" id="GO:0016301">
    <property type="term" value="F:kinase activity"/>
    <property type="evidence" value="ECO:0007669"/>
    <property type="project" value="UniProtKB-KW"/>
</dbReference>
<evidence type="ECO:0000259" key="18">
    <source>
        <dbReference type="Pfam" id="PF02887"/>
    </source>
</evidence>
<proteinExistence type="inferred from homology"/>
<dbReference type="Pfam" id="PF02887">
    <property type="entry name" value="PK_C"/>
    <property type="match status" value="1"/>
</dbReference>